<feature type="domain" description="Ketoreductase" evidence="3">
    <location>
        <begin position="10"/>
        <end position="189"/>
    </location>
</feature>
<dbReference type="GO" id="GO:0016616">
    <property type="term" value="F:oxidoreductase activity, acting on the CH-OH group of donors, NAD or NADP as acceptor"/>
    <property type="evidence" value="ECO:0007669"/>
    <property type="project" value="UniProtKB-ARBA"/>
</dbReference>
<protein>
    <submittedName>
        <fullName evidence="4">SDR family oxidoreductase</fullName>
    </submittedName>
</protein>
<organism evidence="4 5">
    <name type="scientific">Pontixanthobacter aquaemixtae</name>
    <dbReference type="NCBI Taxonomy" id="1958940"/>
    <lineage>
        <taxon>Bacteria</taxon>
        <taxon>Pseudomonadati</taxon>
        <taxon>Pseudomonadota</taxon>
        <taxon>Alphaproteobacteria</taxon>
        <taxon>Sphingomonadales</taxon>
        <taxon>Erythrobacteraceae</taxon>
        <taxon>Pontixanthobacter</taxon>
    </lineage>
</organism>
<name>A0A844ZRC4_9SPHN</name>
<proteinExistence type="inferred from homology"/>
<dbReference type="PRINTS" id="PR00081">
    <property type="entry name" value="GDHRDH"/>
</dbReference>
<comment type="caution">
    <text evidence="4">The sequence shown here is derived from an EMBL/GenBank/DDBJ whole genome shotgun (WGS) entry which is preliminary data.</text>
</comment>
<evidence type="ECO:0000313" key="4">
    <source>
        <dbReference type="EMBL" id="MXO89640.1"/>
    </source>
</evidence>
<dbReference type="Gene3D" id="3.40.50.720">
    <property type="entry name" value="NAD(P)-binding Rossmann-like Domain"/>
    <property type="match status" value="1"/>
</dbReference>
<dbReference type="PRINTS" id="PR00080">
    <property type="entry name" value="SDRFAMILY"/>
</dbReference>
<dbReference type="InterPro" id="IPR036291">
    <property type="entry name" value="NAD(P)-bd_dom_sf"/>
</dbReference>
<gene>
    <name evidence="4" type="ORF">GRI41_02280</name>
</gene>
<dbReference type="OrthoDB" id="9779623at2"/>
<dbReference type="AlphaFoldDB" id="A0A844ZRC4"/>
<dbReference type="PROSITE" id="PS00061">
    <property type="entry name" value="ADH_SHORT"/>
    <property type="match status" value="1"/>
</dbReference>
<keyword evidence="5" id="KW-1185">Reference proteome</keyword>
<dbReference type="InterPro" id="IPR020904">
    <property type="entry name" value="Sc_DH/Rdtase_CS"/>
</dbReference>
<dbReference type="SUPFAM" id="SSF51735">
    <property type="entry name" value="NAD(P)-binding Rossmann-fold domains"/>
    <property type="match status" value="1"/>
</dbReference>
<dbReference type="SMART" id="SM00822">
    <property type="entry name" value="PKS_KR"/>
    <property type="match status" value="1"/>
</dbReference>
<accession>A0A844ZRC4</accession>
<dbReference type="InterPro" id="IPR057326">
    <property type="entry name" value="KR_dom"/>
</dbReference>
<dbReference type="RefSeq" id="WP_160603035.1">
    <property type="nucleotide sequence ID" value="NZ_WTYX01000001.1"/>
</dbReference>
<comment type="similarity">
    <text evidence="1">Belongs to the short-chain dehydrogenases/reductases (SDR) family.</text>
</comment>
<evidence type="ECO:0000313" key="5">
    <source>
        <dbReference type="Proteomes" id="UP000442714"/>
    </source>
</evidence>
<dbReference type="Pfam" id="PF13561">
    <property type="entry name" value="adh_short_C2"/>
    <property type="match status" value="1"/>
</dbReference>
<evidence type="ECO:0000256" key="1">
    <source>
        <dbReference type="ARBA" id="ARBA00006484"/>
    </source>
</evidence>
<keyword evidence="2" id="KW-0560">Oxidoreductase</keyword>
<dbReference type="PANTHER" id="PTHR42760:SF133">
    <property type="entry name" value="3-OXOACYL-[ACYL-CARRIER-PROTEIN] REDUCTASE"/>
    <property type="match status" value="1"/>
</dbReference>
<dbReference type="Proteomes" id="UP000442714">
    <property type="component" value="Unassembled WGS sequence"/>
</dbReference>
<sequence>MQNDHEFSGKSILITGAASGIGAACVQFLAQRGASRLILTDIDPRALAALDLPCETSRIAGDVADPAHWEDVSASLGELDHAVLNAGIADGSPITELDFADWRRVLSTNLDGAFLSLAAAMRAIKEGGSIVLTASVSGMKAEPGTAAYGCSKAGVLQLARVAAKEAAPRRVRVNAIAPGGVDTPIWDQTPFFQDLVTEHGGDRQAALDAMAAMATPLGRYATSAEIAGQVAFLLSDAAATITGTALVSDGGYSL</sequence>
<dbReference type="CDD" id="cd05233">
    <property type="entry name" value="SDR_c"/>
    <property type="match status" value="1"/>
</dbReference>
<dbReference type="InterPro" id="IPR002347">
    <property type="entry name" value="SDR_fam"/>
</dbReference>
<evidence type="ECO:0000259" key="3">
    <source>
        <dbReference type="SMART" id="SM00822"/>
    </source>
</evidence>
<reference evidence="4 5" key="1">
    <citation type="submission" date="2019-12" db="EMBL/GenBank/DDBJ databases">
        <title>Genomic-based taxomic classification of the family Erythrobacteraceae.</title>
        <authorList>
            <person name="Xu L."/>
        </authorList>
    </citation>
    <scope>NUCLEOTIDE SEQUENCE [LARGE SCALE GENOMIC DNA]</scope>
    <source>
        <strain evidence="4 5">KCTC 52763</strain>
    </source>
</reference>
<dbReference type="FunFam" id="3.40.50.720:FF:000084">
    <property type="entry name" value="Short-chain dehydrogenase reductase"/>
    <property type="match status" value="1"/>
</dbReference>
<dbReference type="EMBL" id="WTYX01000001">
    <property type="protein sequence ID" value="MXO89640.1"/>
    <property type="molecule type" value="Genomic_DNA"/>
</dbReference>
<evidence type="ECO:0000256" key="2">
    <source>
        <dbReference type="ARBA" id="ARBA00023002"/>
    </source>
</evidence>
<dbReference type="PANTHER" id="PTHR42760">
    <property type="entry name" value="SHORT-CHAIN DEHYDROGENASES/REDUCTASES FAMILY MEMBER"/>
    <property type="match status" value="1"/>
</dbReference>